<reference evidence="2 3" key="1">
    <citation type="submission" date="2018-02" db="EMBL/GenBank/DDBJ databases">
        <title>Comparative genomes isolates from brazilian mangrove.</title>
        <authorList>
            <person name="Araujo J.E."/>
            <person name="Taketani R.G."/>
            <person name="Silva M.C.P."/>
            <person name="Loureco M.V."/>
            <person name="Andreote F.D."/>
        </authorList>
    </citation>
    <scope>NUCLEOTIDE SEQUENCE [LARGE SCALE GENOMIC DNA]</scope>
    <source>
        <strain evidence="2 3">Nap-Phe MGV</strain>
    </source>
</reference>
<evidence type="ECO:0000313" key="3">
    <source>
        <dbReference type="Proteomes" id="UP000237819"/>
    </source>
</evidence>
<keyword evidence="2" id="KW-0808">Transferase</keyword>
<dbReference type="InterPro" id="IPR029063">
    <property type="entry name" value="SAM-dependent_MTases_sf"/>
</dbReference>
<dbReference type="AlphaFoldDB" id="A0A2S8GMU9"/>
<gene>
    <name evidence="2" type="ORF">C5Y93_12220</name>
</gene>
<proteinExistence type="predicted"/>
<dbReference type="GO" id="GO:0008168">
    <property type="term" value="F:methyltransferase activity"/>
    <property type="evidence" value="ECO:0007669"/>
    <property type="project" value="UniProtKB-KW"/>
</dbReference>
<dbReference type="GO" id="GO:0032259">
    <property type="term" value="P:methylation"/>
    <property type="evidence" value="ECO:0007669"/>
    <property type="project" value="UniProtKB-KW"/>
</dbReference>
<comment type="caution">
    <text evidence="2">The sequence shown here is derived from an EMBL/GenBank/DDBJ whole genome shotgun (WGS) entry which is preliminary data.</text>
</comment>
<dbReference type="Pfam" id="PF13649">
    <property type="entry name" value="Methyltransf_25"/>
    <property type="match status" value="1"/>
</dbReference>
<dbReference type="PANTHER" id="PTHR43591">
    <property type="entry name" value="METHYLTRANSFERASE"/>
    <property type="match status" value="1"/>
</dbReference>
<dbReference type="CDD" id="cd02440">
    <property type="entry name" value="AdoMet_MTases"/>
    <property type="match status" value="1"/>
</dbReference>
<organism evidence="2 3">
    <name type="scientific">Blastopirellula marina</name>
    <dbReference type="NCBI Taxonomy" id="124"/>
    <lineage>
        <taxon>Bacteria</taxon>
        <taxon>Pseudomonadati</taxon>
        <taxon>Planctomycetota</taxon>
        <taxon>Planctomycetia</taxon>
        <taxon>Pirellulales</taxon>
        <taxon>Pirellulaceae</taxon>
        <taxon>Blastopirellula</taxon>
    </lineage>
</organism>
<evidence type="ECO:0000259" key="1">
    <source>
        <dbReference type="Pfam" id="PF13649"/>
    </source>
</evidence>
<name>A0A2S8GMU9_9BACT</name>
<dbReference type="EMBL" id="PUHZ01000013">
    <property type="protein sequence ID" value="PQO45691.1"/>
    <property type="molecule type" value="Genomic_DNA"/>
</dbReference>
<dbReference type="Gene3D" id="3.40.50.150">
    <property type="entry name" value="Vaccinia Virus protein VP39"/>
    <property type="match status" value="1"/>
</dbReference>
<dbReference type="InterPro" id="IPR041698">
    <property type="entry name" value="Methyltransf_25"/>
</dbReference>
<dbReference type="SUPFAM" id="SSF53335">
    <property type="entry name" value="S-adenosyl-L-methionine-dependent methyltransferases"/>
    <property type="match status" value="1"/>
</dbReference>
<dbReference type="OrthoDB" id="465705at2"/>
<evidence type="ECO:0000313" key="2">
    <source>
        <dbReference type="EMBL" id="PQO45691.1"/>
    </source>
</evidence>
<keyword evidence="2" id="KW-0489">Methyltransferase</keyword>
<dbReference type="Proteomes" id="UP000237819">
    <property type="component" value="Unassembled WGS sequence"/>
</dbReference>
<protein>
    <submittedName>
        <fullName evidence="2">Methyltransferase</fullName>
    </submittedName>
</protein>
<accession>A0A2S8GMU9</accession>
<feature type="domain" description="Methyltransferase" evidence="1">
    <location>
        <begin position="43"/>
        <end position="137"/>
    </location>
</feature>
<dbReference type="RefSeq" id="WP_105335716.1">
    <property type="nucleotide sequence ID" value="NZ_PUHZ01000013.1"/>
</dbReference>
<sequence length="210" mass="23966">MTNEWTKPEHSLAYLQRAKRQTQRQMGDETLLAELPVDCRRFLDLGCGAGHLFGLVLERFPNATCVAIDFSPTMLDQARERFGDDQRVELIERSLDEPLPEIGPFDAIISSFAIHHCSDERKRALYAEAFAQLRPGGVFCNLEHVASPTKTMHEKFLAELHIPLEEDDPSNQLLDPGTQLQWLGEIGYQEVDCYWKWREMALLIGKRPAA</sequence>